<sequence>MGFLLVLAAFWLPGAVFGAAIGLRGWTLGAAAPVLTFGLVALAVPLLGGTGIRWTALSVSLWTLVVSALGFAVTWAVARFTRRRRPDAEAASPGRPRWSWRAHAFTALGVAAGMAVGALTVLRGIPTPGTVNQDWDAAFHANLVRWIAERGDARPSTIGTIANLPDETRYFYPDTYHALLALLFGKGGLTVMPLLNFASIAVTFAVPLGVAAMCRAWRLPPVTAAAAAAASACFTSFPYDLFWHGPVWPYAAGVALVPAMLAVVRLLLEPGGATGPLAVGVGVAGLAALHTSVVFVLVVYCVLILAAVLLKFEPIDWRRAWPSLVAAALLAAGLGLPQVLPSLYNAGGVTSAVWANAATMTGAVGQAVTFSPMANFPQWWIGLPAIIGIFLLARRRRMVWLVGAYVVLGGLYAATVSMENRLVHLLSGPFYNDNYRLAALLPMIGAVGFGEFVHSATAWFAEKVRPRLPKLHPAAPVLAGVVVLAAVVGGFSRGYVYLNSVHVNIAYRGFPAVSADEETAFAWLAAHTVPGERVLNDRLDGSVWMYALQGVKPTQWNYYGAPRTSDVGYVSTFANRLESDPEARRILRELKVRYAFVGQGNAVPDQRNDPGLLNLDTTPGFKLVYRNAGASVYEIAGQQDVVAAGAAPGSAAGDRQ</sequence>
<feature type="transmembrane region" description="Helical" evidence="1">
    <location>
        <begin position="400"/>
        <end position="418"/>
    </location>
</feature>
<accession>A0A066TWP1</accession>
<comment type="caution">
    <text evidence="2">The sequence shown here is derived from an EMBL/GenBank/DDBJ whole genome shotgun (WGS) entry which is preliminary data.</text>
</comment>
<name>A0A066TWP1_9PSEU</name>
<feature type="transmembrane region" description="Helical" evidence="1">
    <location>
        <begin position="376"/>
        <end position="393"/>
    </location>
</feature>
<evidence type="ECO:0000256" key="1">
    <source>
        <dbReference type="SAM" id="Phobius"/>
    </source>
</evidence>
<feature type="transmembrane region" description="Helical" evidence="1">
    <location>
        <begin position="288"/>
        <end position="309"/>
    </location>
</feature>
<feature type="transmembrane region" description="Helical" evidence="1">
    <location>
        <begin position="321"/>
        <end position="340"/>
    </location>
</feature>
<feature type="transmembrane region" description="Helical" evidence="1">
    <location>
        <begin position="250"/>
        <end position="268"/>
    </location>
</feature>
<feature type="transmembrane region" description="Helical" evidence="1">
    <location>
        <begin position="194"/>
        <end position="218"/>
    </location>
</feature>
<dbReference type="EMBL" id="JMQI01000082">
    <property type="protein sequence ID" value="KDN16299.1"/>
    <property type="molecule type" value="Genomic_DNA"/>
</dbReference>
<dbReference type="AlphaFoldDB" id="A0A066TWP1"/>
<feature type="transmembrane region" description="Helical" evidence="1">
    <location>
        <begin position="98"/>
        <end position="122"/>
    </location>
</feature>
<evidence type="ECO:0000313" key="3">
    <source>
        <dbReference type="Proteomes" id="UP000027345"/>
    </source>
</evidence>
<dbReference type="OrthoDB" id="3251757at2"/>
<keyword evidence="1" id="KW-0472">Membrane</keyword>
<reference evidence="2 3" key="1">
    <citation type="submission" date="2014-05" db="EMBL/GenBank/DDBJ databases">
        <title>Draft genome sequence of Amycolatopsis rifamycinica DSM 46095.</title>
        <authorList>
            <person name="Lal R."/>
            <person name="Saxena A."/>
            <person name="Kumari R."/>
            <person name="Mukherjee U."/>
            <person name="Singh P."/>
            <person name="Sangwan N."/>
            <person name="Mahato N.K."/>
        </authorList>
    </citation>
    <scope>NUCLEOTIDE SEQUENCE [LARGE SCALE GENOMIC DNA]</scope>
    <source>
        <strain evidence="2 3">DSM 46095</strain>
    </source>
</reference>
<dbReference type="Pfam" id="PF20176">
    <property type="entry name" value="DUF6541"/>
    <property type="match status" value="1"/>
</dbReference>
<feature type="transmembrane region" description="Helical" evidence="1">
    <location>
        <begin position="438"/>
        <end position="461"/>
    </location>
</feature>
<dbReference type="InterPro" id="IPR046671">
    <property type="entry name" value="DUF6541"/>
</dbReference>
<dbReference type="eggNOG" id="COG5617">
    <property type="taxonomic scope" value="Bacteria"/>
</dbReference>
<dbReference type="Proteomes" id="UP000027345">
    <property type="component" value="Unassembled WGS sequence"/>
</dbReference>
<keyword evidence="1" id="KW-1133">Transmembrane helix</keyword>
<feature type="transmembrane region" description="Helical" evidence="1">
    <location>
        <begin position="28"/>
        <end position="47"/>
    </location>
</feature>
<evidence type="ECO:0000313" key="2">
    <source>
        <dbReference type="EMBL" id="KDN16299.1"/>
    </source>
</evidence>
<feature type="transmembrane region" description="Helical" evidence="1">
    <location>
        <begin position="473"/>
        <end position="498"/>
    </location>
</feature>
<proteinExistence type="predicted"/>
<keyword evidence="3" id="KW-1185">Reference proteome</keyword>
<feature type="transmembrane region" description="Helical" evidence="1">
    <location>
        <begin position="59"/>
        <end position="78"/>
    </location>
</feature>
<organism evidence="2 3">
    <name type="scientific">Amycolatopsis rifamycinica</name>
    <dbReference type="NCBI Taxonomy" id="287986"/>
    <lineage>
        <taxon>Bacteria</taxon>
        <taxon>Bacillati</taxon>
        <taxon>Actinomycetota</taxon>
        <taxon>Actinomycetes</taxon>
        <taxon>Pseudonocardiales</taxon>
        <taxon>Pseudonocardiaceae</taxon>
        <taxon>Amycolatopsis</taxon>
    </lineage>
</organism>
<dbReference type="RefSeq" id="WP_043789009.1">
    <property type="nucleotide sequence ID" value="NZ_JMQI01000082.1"/>
</dbReference>
<dbReference type="STRING" id="287986.DV20_41395"/>
<keyword evidence="1" id="KW-0812">Transmembrane</keyword>
<protein>
    <submittedName>
        <fullName evidence="2">Uncharacterized protein</fullName>
    </submittedName>
</protein>
<gene>
    <name evidence="2" type="ORF">DV20_41395</name>
</gene>